<gene>
    <name evidence="1" type="ORF">TCNE_LOCUS10341</name>
</gene>
<organism evidence="2 3">
    <name type="scientific">Toxocara canis</name>
    <name type="common">Canine roundworm</name>
    <dbReference type="NCBI Taxonomy" id="6265"/>
    <lineage>
        <taxon>Eukaryota</taxon>
        <taxon>Metazoa</taxon>
        <taxon>Ecdysozoa</taxon>
        <taxon>Nematoda</taxon>
        <taxon>Chromadorea</taxon>
        <taxon>Rhabditida</taxon>
        <taxon>Spirurina</taxon>
        <taxon>Ascaridomorpha</taxon>
        <taxon>Ascaridoidea</taxon>
        <taxon>Toxocaridae</taxon>
        <taxon>Toxocara</taxon>
    </lineage>
</organism>
<sequence length="71" mass="8393">MSNGDGCQHNQLFSSDRQQLLTFIAELTERGAFVMDLYWVMSVQTLVMFLERSSLDRRFLRVLLNHVNRRT</sequence>
<reference evidence="1 2" key="2">
    <citation type="submission" date="2018-11" db="EMBL/GenBank/DDBJ databases">
        <authorList>
            <consortium name="Pathogen Informatics"/>
        </authorList>
    </citation>
    <scope>NUCLEOTIDE SEQUENCE [LARGE SCALE GENOMIC DNA]</scope>
</reference>
<reference evidence="3" key="1">
    <citation type="submission" date="2016-06" db="UniProtKB">
        <authorList>
            <consortium name="WormBaseParasite"/>
        </authorList>
    </citation>
    <scope>IDENTIFICATION</scope>
</reference>
<keyword evidence="2" id="KW-1185">Reference proteome</keyword>
<proteinExistence type="predicted"/>
<dbReference type="WBParaSite" id="TCNE_0001034101-mRNA-1">
    <property type="protein sequence ID" value="TCNE_0001034101-mRNA-1"/>
    <property type="gene ID" value="TCNE_0001034101"/>
</dbReference>
<accession>A0A183UPC1</accession>
<dbReference type="EMBL" id="UYWY01020468">
    <property type="protein sequence ID" value="VDM41662.1"/>
    <property type="molecule type" value="Genomic_DNA"/>
</dbReference>
<protein>
    <submittedName>
        <fullName evidence="3">Transcriptional regulator</fullName>
    </submittedName>
</protein>
<evidence type="ECO:0000313" key="2">
    <source>
        <dbReference type="Proteomes" id="UP000050794"/>
    </source>
</evidence>
<evidence type="ECO:0000313" key="1">
    <source>
        <dbReference type="EMBL" id="VDM41662.1"/>
    </source>
</evidence>
<dbReference type="AlphaFoldDB" id="A0A183UPC1"/>
<name>A0A183UPC1_TOXCA</name>
<dbReference type="Proteomes" id="UP000050794">
    <property type="component" value="Unassembled WGS sequence"/>
</dbReference>
<evidence type="ECO:0000313" key="3">
    <source>
        <dbReference type="WBParaSite" id="TCNE_0001034101-mRNA-1"/>
    </source>
</evidence>